<dbReference type="RefSeq" id="WP_133442415.1">
    <property type="nucleotide sequence ID" value="NZ_CP034726.1"/>
</dbReference>
<dbReference type="Proteomes" id="UP000294321">
    <property type="component" value="Chromosome"/>
</dbReference>
<dbReference type="OrthoDB" id="9793389at2"/>
<proteinExistence type="predicted"/>
<sequence>MIIFKPNAIMIKNQRHQIVAELTYFLLSSKCWLLEQLFASSQSNMKRYQGILIKQFFDRVPKAPKCVRILDPFAKAYVKKHQEYQKFLR</sequence>
<dbReference type="EMBL" id="CP034726">
    <property type="protein sequence ID" value="QBP18857.1"/>
    <property type="molecule type" value="Genomic_DNA"/>
</dbReference>
<name>A0A4P6ZMM4_9LACO</name>
<dbReference type="Gene3D" id="3.40.630.30">
    <property type="match status" value="1"/>
</dbReference>
<dbReference type="KEGG" id="lji:ELX58_07060"/>
<accession>A0A4P6ZMM4</accession>
<evidence type="ECO:0000313" key="1">
    <source>
        <dbReference type="EMBL" id="QBP18857.1"/>
    </source>
</evidence>
<keyword evidence="2" id="KW-1185">Reference proteome</keyword>
<organism evidence="1 2">
    <name type="scientific">Acetilactobacillus jinshanensis</name>
    <dbReference type="NCBI Taxonomy" id="1720083"/>
    <lineage>
        <taxon>Bacteria</taxon>
        <taxon>Bacillati</taxon>
        <taxon>Bacillota</taxon>
        <taxon>Bacilli</taxon>
        <taxon>Lactobacillales</taxon>
        <taxon>Lactobacillaceae</taxon>
        <taxon>Acetilactobacillus</taxon>
    </lineage>
</organism>
<gene>
    <name evidence="1" type="ORF">ELX58_07060</name>
</gene>
<reference evidence="2" key="1">
    <citation type="submission" date="2018-12" db="EMBL/GenBank/DDBJ databases">
        <title>A new species of lactobacillus.</title>
        <authorList>
            <person name="Jian Y."/>
            <person name="Xin L."/>
            <person name="Hong Z.J."/>
            <person name="Ming L.Z."/>
            <person name="Hong X.Z."/>
        </authorList>
    </citation>
    <scope>NUCLEOTIDE SEQUENCE [LARGE SCALE GENOMIC DNA]</scope>
    <source>
        <strain evidence="2">HSLZ-75</strain>
    </source>
</reference>
<evidence type="ECO:0000313" key="2">
    <source>
        <dbReference type="Proteomes" id="UP000294321"/>
    </source>
</evidence>
<protein>
    <submittedName>
        <fullName evidence="1">Uncharacterized protein</fullName>
    </submittedName>
</protein>
<dbReference type="AlphaFoldDB" id="A0A4P6ZMM4"/>